<reference evidence="2 3" key="1">
    <citation type="journal article" date="2019" name="Int. J. Syst. Evol. Microbiol.">
        <title>The Global Catalogue of Microorganisms (GCM) 10K type strain sequencing project: providing services to taxonomists for standard genome sequencing and annotation.</title>
        <authorList>
            <consortium name="The Broad Institute Genomics Platform"/>
            <consortium name="The Broad Institute Genome Sequencing Center for Infectious Disease"/>
            <person name="Wu L."/>
            <person name="Ma J."/>
        </authorList>
    </citation>
    <scope>NUCLEOTIDE SEQUENCE [LARGE SCALE GENOMIC DNA]</scope>
    <source>
        <strain evidence="2 3">JCM 15478</strain>
    </source>
</reference>
<feature type="region of interest" description="Disordered" evidence="1">
    <location>
        <begin position="380"/>
        <end position="402"/>
    </location>
</feature>
<accession>A0ABN2W0J4</accession>
<evidence type="ECO:0000313" key="2">
    <source>
        <dbReference type="EMBL" id="GAA2079821.1"/>
    </source>
</evidence>
<proteinExistence type="predicted"/>
<evidence type="ECO:0008006" key="4">
    <source>
        <dbReference type="Google" id="ProtNLM"/>
    </source>
</evidence>
<organism evidence="2 3">
    <name type="scientific">Streptomyces albiaxialis</name>
    <dbReference type="NCBI Taxonomy" id="329523"/>
    <lineage>
        <taxon>Bacteria</taxon>
        <taxon>Bacillati</taxon>
        <taxon>Actinomycetota</taxon>
        <taxon>Actinomycetes</taxon>
        <taxon>Kitasatosporales</taxon>
        <taxon>Streptomycetaceae</taxon>
        <taxon>Streptomyces</taxon>
    </lineage>
</organism>
<keyword evidence="3" id="KW-1185">Reference proteome</keyword>
<name>A0ABN2W0J4_9ACTN</name>
<protein>
    <recommendedName>
        <fullName evidence="4">DUF4026 domain-containing protein</fullName>
    </recommendedName>
</protein>
<evidence type="ECO:0000313" key="3">
    <source>
        <dbReference type="Proteomes" id="UP001500016"/>
    </source>
</evidence>
<gene>
    <name evidence="2" type="ORF">GCM10009801_37700</name>
</gene>
<dbReference type="Proteomes" id="UP001500016">
    <property type="component" value="Unassembled WGS sequence"/>
</dbReference>
<dbReference type="EMBL" id="BAAAPE010000009">
    <property type="protein sequence ID" value="GAA2079821.1"/>
    <property type="molecule type" value="Genomic_DNA"/>
</dbReference>
<feature type="compositionally biased region" description="Basic and acidic residues" evidence="1">
    <location>
        <begin position="381"/>
        <end position="390"/>
    </location>
</feature>
<sequence length="402" mass="43011">MVMTRTRYASAPVVDGLPLLDEPGFWAAYLADLAGEFAPDAFGADPADAGDALERLDDPAAWPVFTVPLDGGGAILAHRNNGEEHSTTDHVLALPDRDTWLALAADDQDRVGPGLCWPELDAVRRPPESATAGVLDPHDRLLLLLPVLGDTAAPASREAVAAVAAALVARGAPGESVEALAQQLLGGHPMWGAAPWTYDADGASWICGGGLSPRGEPLGAFLSWRRHLVQHDYGMGALLWWMWAPSAREIAETYAEVEVVADPASRGLDGLDEVRIDDPGQDPALTSFRARRAAQRGHPAFGALAGRERVWLRRREEDAGPEDPSYLLELGPDGRWLRQVEVAPDGTSVRSTSDDWPINPPCDLYDPELAESAIPAETFEEAWRRARPESDGETGDGAAASP</sequence>
<evidence type="ECO:0000256" key="1">
    <source>
        <dbReference type="SAM" id="MobiDB-lite"/>
    </source>
</evidence>
<feature type="region of interest" description="Disordered" evidence="1">
    <location>
        <begin position="345"/>
        <end position="366"/>
    </location>
</feature>
<dbReference type="RefSeq" id="WP_344529582.1">
    <property type="nucleotide sequence ID" value="NZ_BAAAPE010000009.1"/>
</dbReference>
<comment type="caution">
    <text evidence="2">The sequence shown here is derived from an EMBL/GenBank/DDBJ whole genome shotgun (WGS) entry which is preliminary data.</text>
</comment>